<evidence type="ECO:0000259" key="8">
    <source>
        <dbReference type="Pfam" id="PF02878"/>
    </source>
</evidence>
<dbReference type="Gene3D" id="3.40.120.10">
    <property type="entry name" value="Alpha-D-Glucose-1,6-Bisphosphate, subunit A, domain 3"/>
    <property type="match status" value="1"/>
</dbReference>
<proteinExistence type="inferred from homology"/>
<evidence type="ECO:0000313" key="9">
    <source>
        <dbReference type="EMBL" id="ACL24867.1"/>
    </source>
</evidence>
<keyword evidence="6" id="KW-0413">Isomerase</keyword>
<protein>
    <submittedName>
        <fullName evidence="9">Phosphoglucomutase/phosphomannomutase alpha/beta/alpha domain I</fullName>
    </submittedName>
</protein>
<keyword evidence="3" id="KW-0597">Phosphoprotein</keyword>
<dbReference type="SUPFAM" id="SSF53738">
    <property type="entry name" value="Phosphoglucomutase, first 3 domains"/>
    <property type="match status" value="1"/>
</dbReference>
<evidence type="ECO:0000256" key="3">
    <source>
        <dbReference type="ARBA" id="ARBA00022553"/>
    </source>
</evidence>
<dbReference type="GO" id="GO:0016868">
    <property type="term" value="F:intramolecular phosphotransferase activity"/>
    <property type="evidence" value="ECO:0007669"/>
    <property type="project" value="InterPro"/>
</dbReference>
<evidence type="ECO:0000256" key="4">
    <source>
        <dbReference type="ARBA" id="ARBA00022723"/>
    </source>
</evidence>
<keyword evidence="10" id="KW-1185">Reference proteome</keyword>
<name>B8GBQ0_CHLAD</name>
<dbReference type="InterPro" id="IPR005844">
    <property type="entry name" value="A-D-PHexomutase_a/b/a-I"/>
</dbReference>
<evidence type="ECO:0000256" key="1">
    <source>
        <dbReference type="ARBA" id="ARBA00001946"/>
    </source>
</evidence>
<feature type="domain" description="Alpha-D-phosphohexomutase alpha/beta/alpha" evidence="8">
    <location>
        <begin position="9"/>
        <end position="104"/>
    </location>
</feature>
<dbReference type="STRING" id="326427.Cagg_1975"/>
<feature type="compositionally biased region" description="Basic and acidic residues" evidence="7">
    <location>
        <begin position="181"/>
        <end position="191"/>
    </location>
</feature>
<keyword evidence="4" id="KW-0479">Metal-binding</keyword>
<dbReference type="Pfam" id="PF02878">
    <property type="entry name" value="PGM_PMM_I"/>
    <property type="match status" value="1"/>
</dbReference>
<dbReference type="GO" id="GO:0005975">
    <property type="term" value="P:carbohydrate metabolic process"/>
    <property type="evidence" value="ECO:0007669"/>
    <property type="project" value="InterPro"/>
</dbReference>
<comment type="cofactor">
    <cofactor evidence="1">
        <name>Mg(2+)</name>
        <dbReference type="ChEBI" id="CHEBI:18420"/>
    </cofactor>
</comment>
<dbReference type="Proteomes" id="UP000002508">
    <property type="component" value="Chromosome"/>
</dbReference>
<dbReference type="AlphaFoldDB" id="B8GBQ0"/>
<evidence type="ECO:0000256" key="6">
    <source>
        <dbReference type="ARBA" id="ARBA00023235"/>
    </source>
</evidence>
<comment type="similarity">
    <text evidence="2">Belongs to the phosphohexose mutase family.</text>
</comment>
<dbReference type="InterPro" id="IPR016055">
    <property type="entry name" value="A-D-PHexomutase_a/b/a-I/II/III"/>
</dbReference>
<evidence type="ECO:0000313" key="10">
    <source>
        <dbReference type="Proteomes" id="UP000002508"/>
    </source>
</evidence>
<feature type="region of interest" description="Disordered" evidence="7">
    <location>
        <begin position="169"/>
        <end position="191"/>
    </location>
</feature>
<dbReference type="PANTHER" id="PTHR43771">
    <property type="entry name" value="PHOSPHOMANNOMUTASE"/>
    <property type="match status" value="1"/>
</dbReference>
<sequence length="191" mass="20646">MGGALNSTMFRAYDIRGIVEVDLDEGIYELLGRAAGTLFRNEGRRRIVVARDARLSSPRFQAALIAGLRATGMDVLDISMVATPVMYVAVEALGADAGAIVSAHRWCCSILATDKHINPYPALSQLAGHLADIHVHSTGFFPAKPGQRTAMHTQHRNAHGFLATNEKRACRNVPAPPAPPRNDDRPITCLP</sequence>
<evidence type="ECO:0000256" key="5">
    <source>
        <dbReference type="ARBA" id="ARBA00022842"/>
    </source>
</evidence>
<evidence type="ECO:0000256" key="7">
    <source>
        <dbReference type="SAM" id="MobiDB-lite"/>
    </source>
</evidence>
<evidence type="ECO:0000256" key="2">
    <source>
        <dbReference type="ARBA" id="ARBA00010231"/>
    </source>
</evidence>
<dbReference type="eggNOG" id="COG1109">
    <property type="taxonomic scope" value="Bacteria"/>
</dbReference>
<organism evidence="9 10">
    <name type="scientific">Chloroflexus aggregans (strain MD-66 / DSM 9485)</name>
    <dbReference type="NCBI Taxonomy" id="326427"/>
    <lineage>
        <taxon>Bacteria</taxon>
        <taxon>Bacillati</taxon>
        <taxon>Chloroflexota</taxon>
        <taxon>Chloroflexia</taxon>
        <taxon>Chloroflexales</taxon>
        <taxon>Chloroflexineae</taxon>
        <taxon>Chloroflexaceae</taxon>
        <taxon>Chloroflexus</taxon>
    </lineage>
</organism>
<dbReference type="HOGENOM" id="CLU_1419209_0_0_0"/>
<accession>B8GBQ0</accession>
<dbReference type="PANTHER" id="PTHR43771:SF2">
    <property type="entry name" value="PHOSPHOMANNOMUTASE_PHOSPHOGLUCOMUTASE"/>
    <property type="match status" value="1"/>
</dbReference>
<dbReference type="GO" id="GO:0046872">
    <property type="term" value="F:metal ion binding"/>
    <property type="evidence" value="ECO:0007669"/>
    <property type="project" value="UniProtKB-KW"/>
</dbReference>
<dbReference type="EMBL" id="CP001337">
    <property type="protein sequence ID" value="ACL24867.1"/>
    <property type="molecule type" value="Genomic_DNA"/>
</dbReference>
<dbReference type="KEGG" id="cag:Cagg_1975"/>
<gene>
    <name evidence="9" type="ordered locus">Cagg_1975</name>
</gene>
<reference evidence="9" key="1">
    <citation type="submission" date="2008-12" db="EMBL/GenBank/DDBJ databases">
        <title>Complete sequence of Chloroflexus aggregans DSM 9485.</title>
        <authorList>
            <consortium name="US DOE Joint Genome Institute"/>
            <person name="Lucas S."/>
            <person name="Copeland A."/>
            <person name="Lapidus A."/>
            <person name="Glavina del Rio T."/>
            <person name="Dalin E."/>
            <person name="Tice H."/>
            <person name="Pitluck S."/>
            <person name="Foster B."/>
            <person name="Larimer F."/>
            <person name="Land M."/>
            <person name="Hauser L."/>
            <person name="Kyrpides N."/>
            <person name="Mikhailova N."/>
            <person name="Bryant D."/>
            <person name="Richardson P."/>
        </authorList>
    </citation>
    <scope>NUCLEOTIDE SEQUENCE</scope>
    <source>
        <strain evidence="9">DSM 9485</strain>
    </source>
</reference>
<keyword evidence="5" id="KW-0460">Magnesium</keyword>